<dbReference type="Gene3D" id="1.10.155.10">
    <property type="entry name" value="Chemotaxis receptor methyltransferase CheR, N-terminal domain"/>
    <property type="match status" value="1"/>
</dbReference>
<comment type="caution">
    <text evidence="7">The sequence shown here is derived from an EMBL/GenBank/DDBJ whole genome shotgun (WGS) entry which is preliminary data.</text>
</comment>
<dbReference type="InterPro" id="IPR022641">
    <property type="entry name" value="CheR_N"/>
</dbReference>
<dbReference type="EC" id="2.1.1.80" evidence="2"/>
<dbReference type="SUPFAM" id="SSF53335">
    <property type="entry name" value="S-adenosyl-L-methionine-dependent methyltransferases"/>
    <property type="match status" value="1"/>
</dbReference>
<organism evidence="7">
    <name type="scientific">marine sediment metagenome</name>
    <dbReference type="NCBI Taxonomy" id="412755"/>
    <lineage>
        <taxon>unclassified sequences</taxon>
        <taxon>metagenomes</taxon>
        <taxon>ecological metagenomes</taxon>
    </lineage>
</organism>
<protein>
    <recommendedName>
        <fullName evidence="2">protein-glutamate O-methyltransferase</fullName>
        <ecNumber evidence="2">2.1.1.80</ecNumber>
    </recommendedName>
</protein>
<dbReference type="InterPro" id="IPR036804">
    <property type="entry name" value="CheR_N_sf"/>
</dbReference>
<keyword evidence="5" id="KW-0949">S-adenosyl-L-methionine</keyword>
<dbReference type="InterPro" id="IPR026024">
    <property type="entry name" value="Chemotaxis_MeTrfase_CheR"/>
</dbReference>
<dbReference type="PRINTS" id="PR00996">
    <property type="entry name" value="CHERMTFRASE"/>
</dbReference>
<sequence>MSTTLARISSHVRMTERVFHKLGNFIEQRFGIKMPSIKRIMLESRLQKRLRTLGLNSFDEYIRYVFCKKKGHEELVNMVNIATTNKTDFFREPKHFEFLAGTALPGIQDLYGSGLRRPFRIWSAGCSTGEEPYTIAMVLSEHARKVQGFKFRILATDLSTEVLEHGRNAIYGESLLEPVSHELRRKYVLKSRDRDRRLVRMSPGLRGSVTFRHLNFMDADYGINEKMDIIFCRNVIIYFENQTKQTIIRRLMEHLIPGGYIFLGHSESLIGLDVPMETVSHTVYRKPL</sequence>
<dbReference type="EMBL" id="LAZR01005820">
    <property type="protein sequence ID" value="KKM96894.1"/>
    <property type="molecule type" value="Genomic_DNA"/>
</dbReference>
<evidence type="ECO:0000313" key="7">
    <source>
        <dbReference type="EMBL" id="KKM96894.1"/>
    </source>
</evidence>
<dbReference type="PROSITE" id="PS50123">
    <property type="entry name" value="CHER"/>
    <property type="match status" value="1"/>
</dbReference>
<evidence type="ECO:0000256" key="5">
    <source>
        <dbReference type="ARBA" id="ARBA00022691"/>
    </source>
</evidence>
<dbReference type="InterPro" id="IPR029063">
    <property type="entry name" value="SAM-dependent_MTases_sf"/>
</dbReference>
<evidence type="ECO:0000256" key="2">
    <source>
        <dbReference type="ARBA" id="ARBA00012534"/>
    </source>
</evidence>
<accession>A0A0F9LPB5</accession>
<feature type="domain" description="CheR-type methyltransferase" evidence="6">
    <location>
        <begin position="7"/>
        <end position="288"/>
    </location>
</feature>
<evidence type="ECO:0000259" key="6">
    <source>
        <dbReference type="PROSITE" id="PS50123"/>
    </source>
</evidence>
<comment type="catalytic activity">
    <reaction evidence="1">
        <text>L-glutamyl-[protein] + S-adenosyl-L-methionine = [protein]-L-glutamate 5-O-methyl ester + S-adenosyl-L-homocysteine</text>
        <dbReference type="Rhea" id="RHEA:24452"/>
        <dbReference type="Rhea" id="RHEA-COMP:10208"/>
        <dbReference type="Rhea" id="RHEA-COMP:10311"/>
        <dbReference type="ChEBI" id="CHEBI:29973"/>
        <dbReference type="ChEBI" id="CHEBI:57856"/>
        <dbReference type="ChEBI" id="CHEBI:59789"/>
        <dbReference type="ChEBI" id="CHEBI:82795"/>
        <dbReference type="EC" id="2.1.1.80"/>
    </reaction>
</comment>
<dbReference type="Gene3D" id="3.40.50.150">
    <property type="entry name" value="Vaccinia Virus protein VP39"/>
    <property type="match status" value="1"/>
</dbReference>
<dbReference type="PANTHER" id="PTHR24422:SF26">
    <property type="entry name" value="CHEMOTAXIS PROTEIN METHYLTRANSFERASE"/>
    <property type="match status" value="1"/>
</dbReference>
<dbReference type="SMART" id="SM00138">
    <property type="entry name" value="MeTrc"/>
    <property type="match status" value="1"/>
</dbReference>
<keyword evidence="3" id="KW-0489">Methyltransferase</keyword>
<name>A0A0F9LPB5_9ZZZZ</name>
<dbReference type="PIRSF" id="PIRSF000410">
    <property type="entry name" value="CheR"/>
    <property type="match status" value="1"/>
</dbReference>
<evidence type="ECO:0000256" key="3">
    <source>
        <dbReference type="ARBA" id="ARBA00022603"/>
    </source>
</evidence>
<evidence type="ECO:0000256" key="4">
    <source>
        <dbReference type="ARBA" id="ARBA00022679"/>
    </source>
</evidence>
<dbReference type="PANTHER" id="PTHR24422">
    <property type="entry name" value="CHEMOTAXIS PROTEIN METHYLTRANSFERASE"/>
    <property type="match status" value="1"/>
</dbReference>
<dbReference type="AlphaFoldDB" id="A0A0F9LPB5"/>
<gene>
    <name evidence="7" type="ORF">LCGC14_1173540</name>
</gene>
<dbReference type="SUPFAM" id="SSF47757">
    <property type="entry name" value="Chemotaxis receptor methyltransferase CheR, N-terminal domain"/>
    <property type="match status" value="1"/>
</dbReference>
<dbReference type="GO" id="GO:0008983">
    <property type="term" value="F:protein-glutamate O-methyltransferase activity"/>
    <property type="evidence" value="ECO:0007669"/>
    <property type="project" value="UniProtKB-EC"/>
</dbReference>
<keyword evidence="4" id="KW-0808">Transferase</keyword>
<dbReference type="CDD" id="cd02440">
    <property type="entry name" value="AdoMet_MTases"/>
    <property type="match status" value="1"/>
</dbReference>
<dbReference type="InterPro" id="IPR022642">
    <property type="entry name" value="CheR_C"/>
</dbReference>
<reference evidence="7" key="1">
    <citation type="journal article" date="2015" name="Nature">
        <title>Complex archaea that bridge the gap between prokaryotes and eukaryotes.</title>
        <authorList>
            <person name="Spang A."/>
            <person name="Saw J.H."/>
            <person name="Jorgensen S.L."/>
            <person name="Zaremba-Niedzwiedzka K."/>
            <person name="Martijn J."/>
            <person name="Lind A.E."/>
            <person name="van Eijk R."/>
            <person name="Schleper C."/>
            <person name="Guy L."/>
            <person name="Ettema T.J."/>
        </authorList>
    </citation>
    <scope>NUCLEOTIDE SEQUENCE</scope>
</reference>
<proteinExistence type="predicted"/>
<dbReference type="Pfam" id="PF01739">
    <property type="entry name" value="CheR"/>
    <property type="match status" value="1"/>
</dbReference>
<dbReference type="InterPro" id="IPR000780">
    <property type="entry name" value="CheR_MeTrfase"/>
</dbReference>
<dbReference type="GO" id="GO:0032259">
    <property type="term" value="P:methylation"/>
    <property type="evidence" value="ECO:0007669"/>
    <property type="project" value="UniProtKB-KW"/>
</dbReference>
<dbReference type="InterPro" id="IPR050903">
    <property type="entry name" value="Bact_Chemotaxis_MeTrfase"/>
</dbReference>
<evidence type="ECO:0000256" key="1">
    <source>
        <dbReference type="ARBA" id="ARBA00001541"/>
    </source>
</evidence>
<dbReference type="Pfam" id="PF03705">
    <property type="entry name" value="CheR_N"/>
    <property type="match status" value="1"/>
</dbReference>